<evidence type="ECO:0000313" key="2">
    <source>
        <dbReference type="EMBL" id="KAJ1136168.1"/>
    </source>
</evidence>
<dbReference type="EMBL" id="JANPWB010000010">
    <property type="protein sequence ID" value="KAJ1136168.1"/>
    <property type="molecule type" value="Genomic_DNA"/>
</dbReference>
<protein>
    <submittedName>
        <fullName evidence="2">Uncharacterized protein</fullName>
    </submittedName>
</protein>
<dbReference type="Proteomes" id="UP001066276">
    <property type="component" value="Chromosome 6"/>
</dbReference>
<gene>
    <name evidence="2" type="ORF">NDU88_002586</name>
</gene>
<organism evidence="2 3">
    <name type="scientific">Pleurodeles waltl</name>
    <name type="common">Iberian ribbed newt</name>
    <dbReference type="NCBI Taxonomy" id="8319"/>
    <lineage>
        <taxon>Eukaryota</taxon>
        <taxon>Metazoa</taxon>
        <taxon>Chordata</taxon>
        <taxon>Craniata</taxon>
        <taxon>Vertebrata</taxon>
        <taxon>Euteleostomi</taxon>
        <taxon>Amphibia</taxon>
        <taxon>Batrachia</taxon>
        <taxon>Caudata</taxon>
        <taxon>Salamandroidea</taxon>
        <taxon>Salamandridae</taxon>
        <taxon>Pleurodelinae</taxon>
        <taxon>Pleurodeles</taxon>
    </lineage>
</organism>
<feature type="region of interest" description="Disordered" evidence="1">
    <location>
        <begin position="1"/>
        <end position="91"/>
    </location>
</feature>
<evidence type="ECO:0000313" key="3">
    <source>
        <dbReference type="Proteomes" id="UP001066276"/>
    </source>
</evidence>
<name>A0AAV7QD41_PLEWA</name>
<accession>A0AAV7QD41</accession>
<comment type="caution">
    <text evidence="2">The sequence shown here is derived from an EMBL/GenBank/DDBJ whole genome shotgun (WGS) entry which is preliminary data.</text>
</comment>
<reference evidence="2" key="1">
    <citation type="journal article" date="2022" name="bioRxiv">
        <title>Sequencing and chromosome-scale assembly of the giantPleurodeles waltlgenome.</title>
        <authorList>
            <person name="Brown T."/>
            <person name="Elewa A."/>
            <person name="Iarovenko S."/>
            <person name="Subramanian E."/>
            <person name="Araus A.J."/>
            <person name="Petzold A."/>
            <person name="Susuki M."/>
            <person name="Suzuki K.-i.T."/>
            <person name="Hayashi T."/>
            <person name="Toyoda A."/>
            <person name="Oliveira C."/>
            <person name="Osipova E."/>
            <person name="Leigh N.D."/>
            <person name="Simon A."/>
            <person name="Yun M.H."/>
        </authorList>
    </citation>
    <scope>NUCLEOTIDE SEQUENCE</scope>
    <source>
        <strain evidence="2">20211129_DDA</strain>
        <tissue evidence="2">Liver</tissue>
    </source>
</reference>
<evidence type="ECO:0000256" key="1">
    <source>
        <dbReference type="SAM" id="MobiDB-lite"/>
    </source>
</evidence>
<proteinExistence type="predicted"/>
<sequence length="91" mass="9823">MEERRSPRPANRTGDDRAGALPPATRRRQGAKPHSCGATSKRDGYFGPDVPGRPCGADAGRLGITQGSSVARIEPRHEQRGLVPAPKRREL</sequence>
<dbReference type="AlphaFoldDB" id="A0AAV7QD41"/>
<keyword evidence="3" id="KW-1185">Reference proteome</keyword>